<feature type="non-terminal residue" evidence="3">
    <location>
        <position position="115"/>
    </location>
</feature>
<dbReference type="Proteomes" id="UP000695026">
    <property type="component" value="Unplaced"/>
</dbReference>
<dbReference type="RefSeq" id="XP_007445192.3">
    <property type="nucleotide sequence ID" value="XM_007445130.3"/>
</dbReference>
<proteinExistence type="inferred from homology"/>
<dbReference type="KEGG" id="pbi:103063564"/>
<dbReference type="OrthoDB" id="5296at2759"/>
<dbReference type="Gene3D" id="3.40.50.720">
    <property type="entry name" value="NAD(P)-binding Rossmann-like Domain"/>
    <property type="match status" value="1"/>
</dbReference>
<organism evidence="2 3">
    <name type="scientific">Python bivittatus</name>
    <name type="common">Burmese python</name>
    <name type="synonym">Python molurus bivittatus</name>
    <dbReference type="NCBI Taxonomy" id="176946"/>
    <lineage>
        <taxon>Eukaryota</taxon>
        <taxon>Metazoa</taxon>
        <taxon>Chordata</taxon>
        <taxon>Craniata</taxon>
        <taxon>Vertebrata</taxon>
        <taxon>Euteleostomi</taxon>
        <taxon>Lepidosauria</taxon>
        <taxon>Squamata</taxon>
        <taxon>Bifurcata</taxon>
        <taxon>Unidentata</taxon>
        <taxon>Episquamata</taxon>
        <taxon>Toxicofera</taxon>
        <taxon>Serpentes</taxon>
        <taxon>Henophidia</taxon>
        <taxon>Pythonidae</taxon>
        <taxon>Python</taxon>
    </lineage>
</organism>
<dbReference type="GO" id="GO:0016491">
    <property type="term" value="F:oxidoreductase activity"/>
    <property type="evidence" value="ECO:0007669"/>
    <property type="project" value="TreeGrafter"/>
</dbReference>
<feature type="non-terminal residue" evidence="3">
    <location>
        <position position="1"/>
    </location>
</feature>
<gene>
    <name evidence="3" type="primary">LOC103063564</name>
</gene>
<protein>
    <submittedName>
        <fullName evidence="3">Retinol dehydrogenase 2-like</fullName>
    </submittedName>
</protein>
<evidence type="ECO:0000313" key="2">
    <source>
        <dbReference type="Proteomes" id="UP000695026"/>
    </source>
</evidence>
<dbReference type="PANTHER" id="PTHR43313:SF48">
    <property type="match status" value="1"/>
</dbReference>
<name>A0A9F2RDX6_PYTBI</name>
<dbReference type="AlphaFoldDB" id="A0A9F2RDX6"/>
<dbReference type="PANTHER" id="PTHR43313">
    <property type="entry name" value="SHORT-CHAIN DEHYDROGENASE/REDUCTASE FAMILY 9C"/>
    <property type="match status" value="1"/>
</dbReference>
<sequence>SQSRQEMQTLGVHVSMVEPGFFSTHIYDFLEESLQRIWHQLAPDIQESYGQKLLKMYCKTMQFLKRTSGKNLRLVTDCIEHALMSHHPRARYSAGWDAKLLFLPASYLPSWVVDW</sequence>
<accession>A0A9F2RDX6</accession>
<dbReference type="GeneID" id="103063564"/>
<evidence type="ECO:0000256" key="1">
    <source>
        <dbReference type="ARBA" id="ARBA00006484"/>
    </source>
</evidence>
<dbReference type="GO" id="GO:0008202">
    <property type="term" value="P:steroid metabolic process"/>
    <property type="evidence" value="ECO:0007669"/>
    <property type="project" value="TreeGrafter"/>
</dbReference>
<dbReference type="OMA" id="ADHYTHA"/>
<keyword evidence="2" id="KW-1185">Reference proteome</keyword>
<comment type="similarity">
    <text evidence="1">Belongs to the short-chain dehydrogenases/reductases (SDR) family.</text>
</comment>
<evidence type="ECO:0000313" key="3">
    <source>
        <dbReference type="RefSeq" id="XP_007445192.3"/>
    </source>
</evidence>
<reference evidence="3" key="1">
    <citation type="submission" date="2025-08" db="UniProtKB">
        <authorList>
            <consortium name="RefSeq"/>
        </authorList>
    </citation>
    <scope>IDENTIFICATION</scope>
    <source>
        <tissue evidence="3">Liver</tissue>
    </source>
</reference>